<evidence type="ECO:0000313" key="3">
    <source>
        <dbReference type="Proteomes" id="UP000692954"/>
    </source>
</evidence>
<dbReference type="AlphaFoldDB" id="A0A8S1RSP2"/>
<accession>A0A8S1RSP2</accession>
<keyword evidence="3" id="KW-1185">Reference proteome</keyword>
<organism evidence="2 3">
    <name type="scientific">Paramecium sonneborni</name>
    <dbReference type="NCBI Taxonomy" id="65129"/>
    <lineage>
        <taxon>Eukaryota</taxon>
        <taxon>Sar</taxon>
        <taxon>Alveolata</taxon>
        <taxon>Ciliophora</taxon>
        <taxon>Intramacronucleata</taxon>
        <taxon>Oligohymenophorea</taxon>
        <taxon>Peniculida</taxon>
        <taxon>Parameciidae</taxon>
        <taxon>Paramecium</taxon>
    </lineage>
</organism>
<evidence type="ECO:0000256" key="1">
    <source>
        <dbReference type="SAM" id="Phobius"/>
    </source>
</evidence>
<comment type="caution">
    <text evidence="2">The sequence shown here is derived from an EMBL/GenBank/DDBJ whole genome shotgun (WGS) entry which is preliminary data.</text>
</comment>
<name>A0A8S1RSP2_9CILI</name>
<reference evidence="2" key="1">
    <citation type="submission" date="2021-01" db="EMBL/GenBank/DDBJ databases">
        <authorList>
            <consortium name="Genoscope - CEA"/>
            <person name="William W."/>
        </authorList>
    </citation>
    <scope>NUCLEOTIDE SEQUENCE</scope>
</reference>
<keyword evidence="1" id="KW-0812">Transmembrane</keyword>
<dbReference type="EMBL" id="CAJJDN010000343">
    <property type="protein sequence ID" value="CAD8130916.1"/>
    <property type="molecule type" value="Genomic_DNA"/>
</dbReference>
<sequence length="99" mass="11758">MARWVTEQRLDENKLFKQIGGGSYDKENHKTGAWIELKGEFNKYLRLIKSFSLLVIHLSLIMVNIQMIKKLVNGKFLLGINRCIKFAIMKSLYQWRWII</sequence>
<dbReference type="Proteomes" id="UP000692954">
    <property type="component" value="Unassembled WGS sequence"/>
</dbReference>
<keyword evidence="1" id="KW-1133">Transmembrane helix</keyword>
<gene>
    <name evidence="2" type="ORF">PSON_ATCC_30995.1.T3430008</name>
</gene>
<proteinExistence type="predicted"/>
<feature type="transmembrane region" description="Helical" evidence="1">
    <location>
        <begin position="47"/>
        <end position="65"/>
    </location>
</feature>
<evidence type="ECO:0000313" key="2">
    <source>
        <dbReference type="EMBL" id="CAD8130916.1"/>
    </source>
</evidence>
<protein>
    <submittedName>
        <fullName evidence="2">Uncharacterized protein</fullName>
    </submittedName>
</protein>
<keyword evidence="1" id="KW-0472">Membrane</keyword>